<dbReference type="GeneID" id="28993494"/>
<dbReference type="OrthoDB" id="5599552at2759"/>
<comment type="subcellular location">
    <subcellularLocation>
        <location evidence="1">Nucleus</location>
    </subcellularLocation>
</comment>
<dbReference type="AlphaFoldDB" id="A0A167KEG3"/>
<reference evidence="8" key="1">
    <citation type="submission" date="2015-06" db="EMBL/GenBank/DDBJ databases">
        <title>Expansion of signal transduction pathways in fungi by whole-genome duplication.</title>
        <authorList>
            <consortium name="DOE Joint Genome Institute"/>
            <person name="Corrochano L.M."/>
            <person name="Kuo A."/>
            <person name="Marcet-Houben M."/>
            <person name="Polaino S."/>
            <person name="Salamov A."/>
            <person name="Villalobos J.M."/>
            <person name="Alvarez M.I."/>
            <person name="Avalos J."/>
            <person name="Benito E.P."/>
            <person name="Benoit I."/>
            <person name="Burger G."/>
            <person name="Camino L.P."/>
            <person name="Canovas D."/>
            <person name="Cerda-Olmedo E."/>
            <person name="Cheng J.-F."/>
            <person name="Dominguez A."/>
            <person name="Elias M."/>
            <person name="Eslava A.P."/>
            <person name="Glaser F."/>
            <person name="Grimwood J."/>
            <person name="Gutierrez G."/>
            <person name="Heitman J."/>
            <person name="Henrissat B."/>
            <person name="Iturriaga E.A."/>
            <person name="Lang B.F."/>
            <person name="Lavin J.L."/>
            <person name="Lee S."/>
            <person name="Li W."/>
            <person name="Lindquist E."/>
            <person name="Lopez-Garcia S."/>
            <person name="Luque E.M."/>
            <person name="Marcos A.T."/>
            <person name="Martin J."/>
            <person name="McCluskey K."/>
            <person name="Medina H.R."/>
            <person name="Miralles-Duran A."/>
            <person name="Miyazaki A."/>
            <person name="Munoz-Torres E."/>
            <person name="Oguiza J.A."/>
            <person name="Ohm R."/>
            <person name="Olmedo M."/>
            <person name="Orejas M."/>
            <person name="Ortiz-Castellanos L."/>
            <person name="Pisabarro A.G."/>
            <person name="Rodriguez-Romero J."/>
            <person name="Ruiz-Herrera J."/>
            <person name="Ruiz-Vazquez R."/>
            <person name="Sanz C."/>
            <person name="Schackwitz W."/>
            <person name="Schmutz J."/>
            <person name="Shahriari M."/>
            <person name="Shelest E."/>
            <person name="Silva-Franco F."/>
            <person name="Soanes D."/>
            <person name="Syed K."/>
            <person name="Tagua V.G."/>
            <person name="Talbot N.J."/>
            <person name="Thon M."/>
            <person name="De vries R.P."/>
            <person name="Wiebenga A."/>
            <person name="Yadav J.S."/>
            <person name="Braun E.L."/>
            <person name="Baker S."/>
            <person name="Garre V."/>
            <person name="Horwitz B."/>
            <person name="Torres-Martinez S."/>
            <person name="Idnurm A."/>
            <person name="Herrera-Estrella A."/>
            <person name="Gabaldon T."/>
            <person name="Grigoriev I.V."/>
        </authorList>
    </citation>
    <scope>NUCLEOTIDE SEQUENCE [LARGE SCALE GENOMIC DNA]</scope>
    <source>
        <strain evidence="8">NRRL 1555(-)</strain>
    </source>
</reference>
<proteinExistence type="predicted"/>
<keyword evidence="4" id="KW-0539">Nucleus</keyword>
<dbReference type="EMBL" id="KV440997">
    <property type="protein sequence ID" value="OAD67907.1"/>
    <property type="molecule type" value="Genomic_DNA"/>
</dbReference>
<dbReference type="GO" id="GO:0005634">
    <property type="term" value="C:nucleus"/>
    <property type="evidence" value="ECO:0007669"/>
    <property type="project" value="UniProtKB-SubCell"/>
</dbReference>
<evidence type="ECO:0000313" key="7">
    <source>
        <dbReference type="EMBL" id="OAD67907.1"/>
    </source>
</evidence>
<gene>
    <name evidence="7" type="ORF">PHYBLDRAFT_150993</name>
</gene>
<evidence type="ECO:0000313" key="8">
    <source>
        <dbReference type="Proteomes" id="UP000077315"/>
    </source>
</evidence>
<keyword evidence="2" id="KW-0805">Transcription regulation</keyword>
<dbReference type="InterPro" id="IPR021740">
    <property type="entry name" value="Velvet"/>
</dbReference>
<evidence type="ECO:0000256" key="4">
    <source>
        <dbReference type="ARBA" id="ARBA00023242"/>
    </source>
</evidence>
<keyword evidence="3" id="KW-0804">Transcription</keyword>
<evidence type="ECO:0000256" key="2">
    <source>
        <dbReference type="ARBA" id="ARBA00023015"/>
    </source>
</evidence>
<evidence type="ECO:0000256" key="1">
    <source>
        <dbReference type="ARBA" id="ARBA00004123"/>
    </source>
</evidence>
<feature type="domain" description="Velvet" evidence="6">
    <location>
        <begin position="195"/>
        <end position="403"/>
    </location>
</feature>
<dbReference type="Proteomes" id="UP000077315">
    <property type="component" value="Unassembled WGS sequence"/>
</dbReference>
<sequence>MNPFVPTGVDYPPHIDIEPESSQHDIYTSYEGQQYFTSLTPQNFQPVQTAPTHILPHPQLQLHMPSQNIQPQPPNMPPFVPDFGSQINPNIGTNTPLTYDYHDPYTIEDQVNVPLSLSTYHNQPTESSVNQPLKAETEFNPIMGIDMYPPSDYNQTLDTQVWVSNQALTDIQPSFSTSTPITSFGSNFPNAITFSNDERNFELVVIQQPLRARMCGFGDKDRRPISPPPILQLSIRTKDGQEINPENVNVSFFVVLCDSWLEDGKTEANLVYHSLAVSQIDNLTGEISQTVKIRNMVGSSVASATKLYDAQGNLGIYFVFHDISFRSEGRFRLGFSFIDIGTSIFSENSVRDSQQVSIQPKPALKKVFTNPFTVYTAKQFPGVAQSTLLSQCFARQGVKIPIRKDTKPKQKSSERNQEYQYNIKSEENEEW</sequence>
<evidence type="ECO:0000256" key="5">
    <source>
        <dbReference type="SAM" id="MobiDB-lite"/>
    </source>
</evidence>
<accession>A0A167KEG3</accession>
<dbReference type="InterPro" id="IPR038491">
    <property type="entry name" value="Velvet_dom_sf"/>
</dbReference>
<dbReference type="PANTHER" id="PTHR33572:SF3">
    <property type="entry name" value="VELVET COMPLEX SUBUNIT B"/>
    <property type="match status" value="1"/>
</dbReference>
<dbReference type="STRING" id="763407.A0A167KEG3"/>
<dbReference type="Gene3D" id="2.60.40.3960">
    <property type="entry name" value="Velvet domain"/>
    <property type="match status" value="1"/>
</dbReference>
<dbReference type="Pfam" id="PF11754">
    <property type="entry name" value="Velvet"/>
    <property type="match status" value="1"/>
</dbReference>
<organism evidence="7 8">
    <name type="scientific">Phycomyces blakesleeanus (strain ATCC 8743b / DSM 1359 / FGSC 10004 / NBRC 33097 / NRRL 1555)</name>
    <dbReference type="NCBI Taxonomy" id="763407"/>
    <lineage>
        <taxon>Eukaryota</taxon>
        <taxon>Fungi</taxon>
        <taxon>Fungi incertae sedis</taxon>
        <taxon>Mucoromycota</taxon>
        <taxon>Mucoromycotina</taxon>
        <taxon>Mucoromycetes</taxon>
        <taxon>Mucorales</taxon>
        <taxon>Phycomycetaceae</taxon>
        <taxon>Phycomyces</taxon>
    </lineage>
</organism>
<dbReference type="VEuPathDB" id="FungiDB:PHYBLDRAFT_150993"/>
<dbReference type="PANTHER" id="PTHR33572">
    <property type="entry name" value="SPORE DEVELOPMENT REGULATOR VOSA"/>
    <property type="match status" value="1"/>
</dbReference>
<evidence type="ECO:0000259" key="6">
    <source>
        <dbReference type="PROSITE" id="PS51821"/>
    </source>
</evidence>
<evidence type="ECO:0000256" key="3">
    <source>
        <dbReference type="ARBA" id="ARBA00023163"/>
    </source>
</evidence>
<feature type="region of interest" description="Disordered" evidence="5">
    <location>
        <begin position="404"/>
        <end position="431"/>
    </location>
</feature>
<protein>
    <recommendedName>
        <fullName evidence="6">Velvet domain-containing protein</fullName>
    </recommendedName>
</protein>
<keyword evidence="8" id="KW-1185">Reference proteome</keyword>
<dbReference type="InterPro" id="IPR037525">
    <property type="entry name" value="Velvet_dom"/>
</dbReference>
<dbReference type="RefSeq" id="XP_018285947.1">
    <property type="nucleotide sequence ID" value="XM_018432588.1"/>
</dbReference>
<dbReference type="InParanoid" id="A0A167KEG3"/>
<name>A0A167KEG3_PHYB8</name>
<dbReference type="PROSITE" id="PS51821">
    <property type="entry name" value="VELVET"/>
    <property type="match status" value="1"/>
</dbReference>
<feature type="compositionally biased region" description="Basic and acidic residues" evidence="5">
    <location>
        <begin position="404"/>
        <end position="417"/>
    </location>
</feature>